<name>A0AAN5NDB1_CLOPF</name>
<comment type="caution">
    <text evidence="1">The sequence shown here is derived from an EMBL/GenBank/DDBJ whole genome shotgun (WGS) entry which is preliminary data.</text>
</comment>
<evidence type="ECO:0000313" key="1">
    <source>
        <dbReference type="EMBL" id="HAT4299518.1"/>
    </source>
</evidence>
<reference evidence="1" key="1">
    <citation type="journal article" date="2018" name="Genome Biol.">
        <title>SKESA: strategic k-mer extension for scrupulous assemblies.</title>
        <authorList>
            <person name="Souvorov A."/>
            <person name="Agarwala R."/>
            <person name="Lipman D.J."/>
        </authorList>
    </citation>
    <scope>NUCLEOTIDE SEQUENCE</scope>
    <source>
        <strain evidence="1">C25</strain>
    </source>
</reference>
<proteinExistence type="predicted"/>
<dbReference type="Proteomes" id="UP000855421">
    <property type="component" value="Unassembled WGS sequence"/>
</dbReference>
<accession>A0AAN5NDB1</accession>
<protein>
    <submittedName>
        <fullName evidence="1">Uncharacterized protein</fullName>
    </submittedName>
</protein>
<dbReference type="AlphaFoldDB" id="A0AAN5NDB1"/>
<sequence>MLDNKSLIVLAHLKNHFKNSESSIDADKIHIDGMSMLDIEEAFLVLYNNGYIELNTKYVHPIVEKIFD</sequence>
<organism evidence="1 2">
    <name type="scientific">Clostridium perfringens</name>
    <dbReference type="NCBI Taxonomy" id="1502"/>
    <lineage>
        <taxon>Bacteria</taxon>
        <taxon>Bacillati</taxon>
        <taxon>Bacillota</taxon>
        <taxon>Clostridia</taxon>
        <taxon>Eubacteriales</taxon>
        <taxon>Clostridiaceae</taxon>
        <taxon>Clostridium</taxon>
    </lineage>
</organism>
<dbReference type="EMBL" id="DACTBT010000028">
    <property type="protein sequence ID" value="HAT4299518.1"/>
    <property type="molecule type" value="Genomic_DNA"/>
</dbReference>
<reference evidence="1" key="2">
    <citation type="submission" date="2020-07" db="EMBL/GenBank/DDBJ databases">
        <authorList>
            <consortium name="NCBI Pathogen Detection Project"/>
        </authorList>
    </citation>
    <scope>NUCLEOTIDE SEQUENCE</scope>
    <source>
        <strain evidence="1">C25</strain>
    </source>
</reference>
<gene>
    <name evidence="1" type="ORF">I9063_002922</name>
</gene>
<dbReference type="RefSeq" id="WP_078210074.1">
    <property type="nucleotide sequence ID" value="NZ_CABPRN010000011.1"/>
</dbReference>
<evidence type="ECO:0000313" key="2">
    <source>
        <dbReference type="Proteomes" id="UP000855421"/>
    </source>
</evidence>